<reference evidence="1 2" key="1">
    <citation type="journal article" date="2012" name="Genome Biol.">
        <title>Genome and low-iron response of an oceanic diatom adapted to chronic iron limitation.</title>
        <authorList>
            <person name="Lommer M."/>
            <person name="Specht M."/>
            <person name="Roy A.S."/>
            <person name="Kraemer L."/>
            <person name="Andreson R."/>
            <person name="Gutowska M.A."/>
            <person name="Wolf J."/>
            <person name="Bergner S.V."/>
            <person name="Schilhabel M.B."/>
            <person name="Klostermeier U.C."/>
            <person name="Beiko R.G."/>
            <person name="Rosenstiel P."/>
            <person name="Hippler M."/>
            <person name="Laroche J."/>
        </authorList>
    </citation>
    <scope>NUCLEOTIDE SEQUENCE [LARGE SCALE GENOMIC DNA]</scope>
    <source>
        <strain evidence="1 2">CCMP1005</strain>
    </source>
</reference>
<protein>
    <submittedName>
        <fullName evidence="1">Uncharacterized protein</fullName>
    </submittedName>
</protein>
<gene>
    <name evidence="1" type="ORF">THAOC_37092</name>
</gene>
<evidence type="ECO:0000313" key="2">
    <source>
        <dbReference type="Proteomes" id="UP000266841"/>
    </source>
</evidence>
<keyword evidence="2" id="KW-1185">Reference proteome</keyword>
<feature type="non-terminal residue" evidence="1">
    <location>
        <position position="1"/>
    </location>
</feature>
<comment type="caution">
    <text evidence="1">The sequence shown here is derived from an EMBL/GenBank/DDBJ whole genome shotgun (WGS) entry which is preliminary data.</text>
</comment>
<proteinExistence type="predicted"/>
<name>K0QZ73_THAOC</name>
<accession>K0QZ73</accession>
<sequence length="183" mass="20013">AQAHCKGVVAVSSRAAFESKSPLPLGYLYSSSGVLTKLNATTSSNRTSTSDSHDDVLKLGLLGVKPASHHQDSKQRADTAVSSQVIAEIDDLALRFKTMGHEEGRDARTKLETKALNKSVQISTGLLKEYTQKVQTIYDNHARSVGDGRSGLYRNVMTRYDDNKMEIIRTVDEAVRGTKVKCD</sequence>
<evidence type="ECO:0000313" key="1">
    <source>
        <dbReference type="EMBL" id="EJK44370.1"/>
    </source>
</evidence>
<dbReference type="EMBL" id="AGNL01049781">
    <property type="protein sequence ID" value="EJK44370.1"/>
    <property type="molecule type" value="Genomic_DNA"/>
</dbReference>
<dbReference type="AlphaFoldDB" id="K0QZ73"/>
<dbReference type="Proteomes" id="UP000266841">
    <property type="component" value="Unassembled WGS sequence"/>
</dbReference>
<organism evidence="1 2">
    <name type="scientific">Thalassiosira oceanica</name>
    <name type="common">Marine diatom</name>
    <dbReference type="NCBI Taxonomy" id="159749"/>
    <lineage>
        <taxon>Eukaryota</taxon>
        <taxon>Sar</taxon>
        <taxon>Stramenopiles</taxon>
        <taxon>Ochrophyta</taxon>
        <taxon>Bacillariophyta</taxon>
        <taxon>Coscinodiscophyceae</taxon>
        <taxon>Thalassiosirophycidae</taxon>
        <taxon>Thalassiosirales</taxon>
        <taxon>Thalassiosiraceae</taxon>
        <taxon>Thalassiosira</taxon>
    </lineage>
</organism>